<dbReference type="CDD" id="cd02219">
    <property type="entry name" value="cupin_YjlB-like"/>
    <property type="match status" value="1"/>
</dbReference>
<dbReference type="PANTHER" id="PTHR36448:SF2">
    <property type="entry name" value="CUPIN TYPE-1 DOMAIN-CONTAINING PROTEIN"/>
    <property type="match status" value="1"/>
</dbReference>
<dbReference type="AlphaFoldDB" id="A0A146F865"/>
<evidence type="ECO:0000313" key="3">
    <source>
        <dbReference type="Proteomes" id="UP000075230"/>
    </source>
</evidence>
<proteinExistence type="predicted"/>
<dbReference type="Proteomes" id="UP000661280">
    <property type="component" value="Chromosome 6"/>
</dbReference>
<dbReference type="InterPro" id="IPR011051">
    <property type="entry name" value="RmlC_Cupin_sf"/>
</dbReference>
<dbReference type="VEuPathDB" id="FungiDB:ASPFODRAFT_61172"/>
<dbReference type="InterPro" id="IPR014710">
    <property type="entry name" value="RmlC-like_jellyroll"/>
</dbReference>
<dbReference type="PANTHER" id="PTHR36448">
    <property type="entry name" value="BLR7373 PROTEIN"/>
    <property type="match status" value="1"/>
</dbReference>
<dbReference type="GeneID" id="64963059"/>
<dbReference type="EMBL" id="BCWF01000011">
    <property type="protein sequence ID" value="GAT21771.1"/>
    <property type="molecule type" value="Genomic_DNA"/>
</dbReference>
<dbReference type="RefSeq" id="XP_041545500.1">
    <property type="nucleotide sequence ID" value="XM_041692079.1"/>
</dbReference>
<dbReference type="SUPFAM" id="SSF51182">
    <property type="entry name" value="RmlC-like cupins"/>
    <property type="match status" value="1"/>
</dbReference>
<name>A0A146F865_ASPKA</name>
<reference evidence="1" key="3">
    <citation type="submission" date="2021-01" db="EMBL/GenBank/DDBJ databases">
        <authorList>
            <consortium name="Aspergillus luchuensis mut. kawachii IFO 4304 genome sequencing consortium"/>
            <person name="Kazuki M."/>
            <person name="Futagami T."/>
        </authorList>
    </citation>
    <scope>NUCLEOTIDE SEQUENCE</scope>
    <source>
        <strain evidence="1">IFO 4308</strain>
    </source>
</reference>
<dbReference type="InterPro" id="IPR047121">
    <property type="entry name" value="YjiB-like"/>
</dbReference>
<dbReference type="Gene3D" id="2.60.120.10">
    <property type="entry name" value="Jelly Rolls"/>
    <property type="match status" value="1"/>
</dbReference>
<organism evidence="2 3">
    <name type="scientific">Aspergillus kawachii</name>
    <name type="common">White koji mold</name>
    <name type="synonym">Aspergillus awamori var. kawachi</name>
    <dbReference type="NCBI Taxonomy" id="1069201"/>
    <lineage>
        <taxon>Eukaryota</taxon>
        <taxon>Fungi</taxon>
        <taxon>Dikarya</taxon>
        <taxon>Ascomycota</taxon>
        <taxon>Pezizomycotina</taxon>
        <taxon>Eurotiomycetes</taxon>
        <taxon>Eurotiomycetidae</taxon>
        <taxon>Eurotiales</taxon>
        <taxon>Aspergillaceae</taxon>
        <taxon>Aspergillus</taxon>
        <taxon>Aspergillus subgen. Circumdati</taxon>
    </lineage>
</organism>
<evidence type="ECO:0000313" key="2">
    <source>
        <dbReference type="EMBL" id="GAT21771.1"/>
    </source>
</evidence>
<dbReference type="Proteomes" id="UP000075230">
    <property type="component" value="Unassembled WGS sequence"/>
</dbReference>
<accession>A0A146F865</accession>
<sequence length="200" mass="22472">MSLERVEPEQYFLPPTPYVPNSKLPILVYRNALSDTSPRNILNIIEPNGWIQGGQWKTYKVPHFHTQCHECYGIIKGGSNYLLGVGPKDPEVDEQGHPYGMKLTVQKGDVFVLPAGICHASLDSWDDYEFIGLYPNGILEATGHRFDMNYGLKSPEETTSLMRQSENVSIPPLDPLYGLDGPLPRLWSRAAKENFIGARI</sequence>
<dbReference type="EMBL" id="AP024430">
    <property type="protein sequence ID" value="BCS01738.1"/>
    <property type="molecule type" value="Genomic_DNA"/>
</dbReference>
<reference evidence="1" key="4">
    <citation type="submission" date="2021-02" db="EMBL/GenBank/DDBJ databases">
        <title>Aspergillus luchuensis mut. kawachii IFO 4304 genome sequence.</title>
        <authorList>
            <person name="Mori K."/>
            <person name="Kadooka C."/>
            <person name="Goto M."/>
            <person name="Futagami T."/>
        </authorList>
    </citation>
    <scope>NUCLEOTIDE SEQUENCE</scope>
    <source>
        <strain evidence="1">IFO 4308</strain>
    </source>
</reference>
<protein>
    <recommendedName>
        <fullName evidence="5">Cupin type-1 domain-containing protein</fullName>
    </recommendedName>
</protein>
<dbReference type="KEGG" id="aluc:AKAW2_60002A"/>
<reference evidence="3" key="2">
    <citation type="submission" date="2016-02" db="EMBL/GenBank/DDBJ databases">
        <title>Genome sequencing of Aspergillus luchuensis NBRC 4314.</title>
        <authorList>
            <person name="Yamada O."/>
        </authorList>
    </citation>
    <scope>NUCLEOTIDE SEQUENCE [LARGE SCALE GENOMIC DNA]</scope>
    <source>
        <strain evidence="3">RIB 2604</strain>
    </source>
</reference>
<keyword evidence="4" id="KW-1185">Reference proteome</keyword>
<dbReference type="OrthoDB" id="2446447at2759"/>
<gene>
    <name evidence="1" type="ORF">AKAW2_60002A</name>
    <name evidence="2" type="ORF">RIB2604_01100140</name>
</gene>
<evidence type="ECO:0008006" key="5">
    <source>
        <dbReference type="Google" id="ProtNLM"/>
    </source>
</evidence>
<evidence type="ECO:0000313" key="4">
    <source>
        <dbReference type="Proteomes" id="UP000661280"/>
    </source>
</evidence>
<reference evidence="2 3" key="1">
    <citation type="journal article" date="2016" name="DNA Res.">
        <title>Genome sequence of Aspergillus luchuensis NBRC 4314.</title>
        <authorList>
            <person name="Yamada O."/>
            <person name="Machida M."/>
            <person name="Hosoyama A."/>
            <person name="Goto M."/>
            <person name="Takahashi T."/>
            <person name="Futagami T."/>
            <person name="Yamagata Y."/>
            <person name="Takeuchi M."/>
            <person name="Kobayashi T."/>
            <person name="Koike H."/>
            <person name="Abe K."/>
            <person name="Asai K."/>
            <person name="Arita M."/>
            <person name="Fujita N."/>
            <person name="Fukuda K."/>
            <person name="Higa K."/>
            <person name="Horikawa H."/>
            <person name="Ishikawa T."/>
            <person name="Jinno K."/>
            <person name="Kato Y."/>
            <person name="Kirimura K."/>
            <person name="Mizutani O."/>
            <person name="Nakasone K."/>
            <person name="Sano M."/>
            <person name="Shiraishi Y."/>
            <person name="Tsukahara M."/>
            <person name="Gomi K."/>
        </authorList>
    </citation>
    <scope>NUCLEOTIDE SEQUENCE [LARGE SCALE GENOMIC DNA]</scope>
    <source>
        <strain evidence="2 3">RIB 2604</strain>
    </source>
</reference>
<evidence type="ECO:0000313" key="1">
    <source>
        <dbReference type="EMBL" id="BCS01738.1"/>
    </source>
</evidence>